<dbReference type="EMBL" id="CP011568">
    <property type="protein sequence ID" value="AKJ69272.1"/>
    <property type="molecule type" value="Genomic_DNA"/>
</dbReference>
<dbReference type="GO" id="GO:0071555">
    <property type="term" value="P:cell wall organization"/>
    <property type="evidence" value="ECO:0007669"/>
    <property type="project" value="UniProtKB-KW"/>
</dbReference>
<keyword evidence="11" id="KW-0961">Cell wall biogenesis/degradation</keyword>
<dbReference type="Pfam" id="PF00768">
    <property type="entry name" value="Peptidase_S11"/>
    <property type="match status" value="1"/>
</dbReference>
<evidence type="ECO:0000256" key="4">
    <source>
        <dbReference type="ARBA" id="ARBA00012448"/>
    </source>
</evidence>
<evidence type="ECO:0000256" key="7">
    <source>
        <dbReference type="ARBA" id="ARBA00022729"/>
    </source>
</evidence>
<sequence>MNISTAFSRVACVATLVAVSLTAQAQVPPPPMSAKAWLISDLTSGQLLAQGNPDKRIPPASLAKLMTSYLVFEALKNKSISMDQTVRPSESVRSVGADESRTFIEAGKPISVHDLVYGMIVQSGNDATIALAELIGGSQANFVNMMNHEAKRLGLKNTHYVNVDGLPDPQNYTTVADLAILSARLIEDFPEYYPIYAVKSFTYNHIRQWNRNRLLFLDPTVDGLKTGHTEEAGYCLIASAHRPMPNVPGVDRRVLAIAVGNTTERARVQDTLSALNYAYQSFDTLRVYGAGQVIAKPRIWKGRANTVEIGVDKDTFVTLPKGLGDKIKPVLEVRAPLIAPLAKGAVVGTVNITADGKQVAAFPVVALQDVPQAGILGRAWDALRLKFLKK</sequence>
<dbReference type="PRINTS" id="PR00725">
    <property type="entry name" value="DADACBPTASE1"/>
</dbReference>
<keyword evidence="6" id="KW-0645">Protease</keyword>
<comment type="function">
    <text evidence="1">Removes C-terminal D-alanyl residues from sugar-peptide cell wall precursors.</text>
</comment>
<evidence type="ECO:0000313" key="19">
    <source>
        <dbReference type="Proteomes" id="UP000036700"/>
    </source>
</evidence>
<comment type="pathway">
    <text evidence="2">Cell wall biogenesis; peptidoglycan biosynthesis.</text>
</comment>
<feature type="active site" description="Acyl-ester intermediate" evidence="13">
    <location>
        <position position="64"/>
    </location>
</feature>
<keyword evidence="9" id="KW-0133">Cell shape</keyword>
<dbReference type="PANTHER" id="PTHR21581">
    <property type="entry name" value="D-ALANYL-D-ALANINE CARBOXYPEPTIDASE"/>
    <property type="match status" value="1"/>
</dbReference>
<feature type="domain" description="Peptidase S11 D-Ala-D-Ala carboxypeptidase A C-terminal" evidence="17">
    <location>
        <begin position="282"/>
        <end position="372"/>
    </location>
</feature>
<comment type="similarity">
    <text evidence="3 15">Belongs to the peptidase S11 family.</text>
</comment>
<keyword evidence="10" id="KW-0573">Peptidoglycan synthesis</keyword>
<comment type="catalytic activity">
    <reaction evidence="12">
        <text>Preferential cleavage: (Ac)2-L-Lys-D-Ala-|-D-Ala. Also transpeptidation of peptidyl-alanyl moieties that are N-acyl substituents of D-alanine.</text>
        <dbReference type="EC" id="3.4.16.4"/>
    </reaction>
</comment>
<gene>
    <name evidence="18" type="ORF">ABW99_14675</name>
</gene>
<dbReference type="Gene3D" id="3.40.710.10">
    <property type="entry name" value="DD-peptidase/beta-lactamase superfamily"/>
    <property type="match status" value="1"/>
</dbReference>
<dbReference type="OrthoDB" id="9795979at2"/>
<evidence type="ECO:0000256" key="16">
    <source>
        <dbReference type="SAM" id="SignalP"/>
    </source>
</evidence>
<evidence type="ECO:0000256" key="2">
    <source>
        <dbReference type="ARBA" id="ARBA00004752"/>
    </source>
</evidence>
<evidence type="ECO:0000256" key="1">
    <source>
        <dbReference type="ARBA" id="ARBA00003217"/>
    </source>
</evidence>
<dbReference type="Proteomes" id="UP000036700">
    <property type="component" value="Chromosome"/>
</dbReference>
<proteinExistence type="inferred from homology"/>
<name>A0A0G3EV68_9BURK</name>
<feature type="signal peptide" evidence="16">
    <location>
        <begin position="1"/>
        <end position="25"/>
    </location>
</feature>
<feature type="binding site" evidence="14">
    <location>
        <position position="225"/>
    </location>
    <ligand>
        <name>substrate</name>
    </ligand>
</feature>
<keyword evidence="5" id="KW-0121">Carboxypeptidase</keyword>
<evidence type="ECO:0000256" key="12">
    <source>
        <dbReference type="ARBA" id="ARBA00034000"/>
    </source>
</evidence>
<dbReference type="InterPro" id="IPR015956">
    <property type="entry name" value="Peniciliin-bd_prot_C_sf"/>
</dbReference>
<evidence type="ECO:0000256" key="15">
    <source>
        <dbReference type="RuleBase" id="RU004016"/>
    </source>
</evidence>
<accession>A0A0G3EV68</accession>
<evidence type="ECO:0000256" key="6">
    <source>
        <dbReference type="ARBA" id="ARBA00022670"/>
    </source>
</evidence>
<dbReference type="EC" id="3.4.16.4" evidence="4"/>
<dbReference type="SUPFAM" id="SSF69189">
    <property type="entry name" value="Penicillin-binding protein associated domain"/>
    <property type="match status" value="1"/>
</dbReference>
<dbReference type="GO" id="GO:0008360">
    <property type="term" value="P:regulation of cell shape"/>
    <property type="evidence" value="ECO:0007669"/>
    <property type="project" value="UniProtKB-KW"/>
</dbReference>
<protein>
    <recommendedName>
        <fullName evidence="4">serine-type D-Ala-D-Ala carboxypeptidase</fullName>
        <ecNumber evidence="4">3.4.16.4</ecNumber>
    </recommendedName>
</protein>
<dbReference type="SMART" id="SM00936">
    <property type="entry name" value="PBP5_C"/>
    <property type="match status" value="1"/>
</dbReference>
<evidence type="ECO:0000256" key="8">
    <source>
        <dbReference type="ARBA" id="ARBA00022801"/>
    </source>
</evidence>
<evidence type="ECO:0000256" key="11">
    <source>
        <dbReference type="ARBA" id="ARBA00023316"/>
    </source>
</evidence>
<dbReference type="InterPro" id="IPR012338">
    <property type="entry name" value="Beta-lactam/transpept-like"/>
</dbReference>
<dbReference type="STRING" id="445709.ABW99_14675"/>
<evidence type="ECO:0000256" key="9">
    <source>
        <dbReference type="ARBA" id="ARBA00022960"/>
    </source>
</evidence>
<dbReference type="GO" id="GO:0006508">
    <property type="term" value="P:proteolysis"/>
    <property type="evidence" value="ECO:0007669"/>
    <property type="project" value="UniProtKB-KW"/>
</dbReference>
<dbReference type="Gene3D" id="2.60.410.10">
    <property type="entry name" value="D-Ala-D-Ala carboxypeptidase, C-terminal domain"/>
    <property type="match status" value="1"/>
</dbReference>
<feature type="active site" evidence="13">
    <location>
        <position position="123"/>
    </location>
</feature>
<dbReference type="InterPro" id="IPR001967">
    <property type="entry name" value="Peptidase_S11_N"/>
</dbReference>
<feature type="active site" description="Acyl-ester intermediate" evidence="13">
    <location>
        <position position="61"/>
    </location>
</feature>
<keyword evidence="7 16" id="KW-0732">Signal</keyword>
<dbReference type="RefSeq" id="WP_047215169.1">
    <property type="nucleotide sequence ID" value="NZ_CP011568.3"/>
</dbReference>
<dbReference type="UniPathway" id="UPA00219"/>
<dbReference type="InterPro" id="IPR018044">
    <property type="entry name" value="Peptidase_S11"/>
</dbReference>
<dbReference type="GO" id="GO:0009252">
    <property type="term" value="P:peptidoglycan biosynthetic process"/>
    <property type="evidence" value="ECO:0007669"/>
    <property type="project" value="UniProtKB-UniPathway"/>
</dbReference>
<keyword evidence="8" id="KW-0378">Hydrolase</keyword>
<evidence type="ECO:0000313" key="18">
    <source>
        <dbReference type="EMBL" id="AKJ69272.1"/>
    </source>
</evidence>
<dbReference type="PANTHER" id="PTHR21581:SF6">
    <property type="entry name" value="TRAFFICKING PROTEIN PARTICLE COMPLEX SUBUNIT 12"/>
    <property type="match status" value="1"/>
</dbReference>
<reference evidence="19" key="1">
    <citation type="submission" date="2015-06" db="EMBL/GenBank/DDBJ databases">
        <authorList>
            <person name="Lim Y.L."/>
            <person name="Ee R."/>
            <person name="Yong D."/>
            <person name="How K.Y."/>
            <person name="Yin W.F."/>
            <person name="Chan K.G."/>
        </authorList>
    </citation>
    <scope>NUCLEOTIDE SEQUENCE [LARGE SCALE GENOMIC DNA]</scope>
    <source>
        <strain evidence="19">DSM 25325</strain>
    </source>
</reference>
<evidence type="ECO:0000256" key="5">
    <source>
        <dbReference type="ARBA" id="ARBA00022645"/>
    </source>
</evidence>
<dbReference type="InterPro" id="IPR012907">
    <property type="entry name" value="Peptidase_S11_C"/>
</dbReference>
<evidence type="ECO:0000256" key="3">
    <source>
        <dbReference type="ARBA" id="ARBA00007164"/>
    </source>
</evidence>
<dbReference type="AlphaFoldDB" id="A0A0G3EV68"/>
<dbReference type="SUPFAM" id="SSF56601">
    <property type="entry name" value="beta-lactamase/transpeptidase-like"/>
    <property type="match status" value="1"/>
</dbReference>
<dbReference type="PATRIC" id="fig|445709.3.peg.3107"/>
<evidence type="ECO:0000256" key="10">
    <source>
        <dbReference type="ARBA" id="ARBA00022984"/>
    </source>
</evidence>
<evidence type="ECO:0000256" key="14">
    <source>
        <dbReference type="PIRSR" id="PIRSR618044-2"/>
    </source>
</evidence>
<organism evidence="18 19">
    <name type="scientific">Pandoraea thiooxydans</name>
    <dbReference type="NCBI Taxonomy" id="445709"/>
    <lineage>
        <taxon>Bacteria</taxon>
        <taxon>Pseudomonadati</taxon>
        <taxon>Pseudomonadota</taxon>
        <taxon>Betaproteobacteria</taxon>
        <taxon>Burkholderiales</taxon>
        <taxon>Burkholderiaceae</taxon>
        <taxon>Pandoraea</taxon>
    </lineage>
</organism>
<dbReference type="Pfam" id="PF07943">
    <property type="entry name" value="PBP5_C"/>
    <property type="match status" value="1"/>
</dbReference>
<evidence type="ECO:0000256" key="13">
    <source>
        <dbReference type="PIRSR" id="PIRSR618044-1"/>
    </source>
</evidence>
<dbReference type="KEGG" id="ptx:ABW99_14675"/>
<dbReference type="GO" id="GO:0009002">
    <property type="term" value="F:serine-type D-Ala-D-Ala carboxypeptidase activity"/>
    <property type="evidence" value="ECO:0007669"/>
    <property type="project" value="UniProtKB-EC"/>
</dbReference>
<feature type="chain" id="PRO_5002553560" description="serine-type D-Ala-D-Ala carboxypeptidase" evidence="16">
    <location>
        <begin position="26"/>
        <end position="390"/>
    </location>
</feature>
<dbReference type="InterPro" id="IPR037167">
    <property type="entry name" value="Peptidase_S11_C_sf"/>
</dbReference>
<keyword evidence="19" id="KW-1185">Reference proteome</keyword>
<evidence type="ECO:0000259" key="17">
    <source>
        <dbReference type="SMART" id="SM00936"/>
    </source>
</evidence>